<dbReference type="SMART" id="SM00369">
    <property type="entry name" value="LRR_TYP"/>
    <property type="match status" value="6"/>
</dbReference>
<dbReference type="PANTHER" id="PTHR24366:SF168">
    <property type="entry name" value="GH22922P-RELATED"/>
    <property type="match status" value="1"/>
</dbReference>
<feature type="domain" description="Protein kinase" evidence="5">
    <location>
        <begin position="639"/>
        <end position="1039"/>
    </location>
</feature>
<dbReference type="AlphaFoldDB" id="A0ABD3EX89"/>
<dbReference type="InterPro" id="IPR001611">
    <property type="entry name" value="Leu-rich_rpt"/>
</dbReference>
<evidence type="ECO:0000313" key="7">
    <source>
        <dbReference type="Proteomes" id="UP001632037"/>
    </source>
</evidence>
<dbReference type="EMBL" id="JBIMZQ010000053">
    <property type="protein sequence ID" value="KAL3658535.1"/>
    <property type="molecule type" value="Genomic_DNA"/>
</dbReference>
<dbReference type="InterPro" id="IPR003591">
    <property type="entry name" value="Leu-rich_rpt_typical-subtyp"/>
</dbReference>
<comment type="caution">
    <text evidence="6">The sequence shown here is derived from an EMBL/GenBank/DDBJ whole genome shotgun (WGS) entry which is preliminary data.</text>
</comment>
<dbReference type="PROSITE" id="PS00109">
    <property type="entry name" value="PROTEIN_KINASE_TYR"/>
    <property type="match status" value="1"/>
</dbReference>
<dbReference type="PROSITE" id="PS51450">
    <property type="entry name" value="LRR"/>
    <property type="match status" value="2"/>
</dbReference>
<feature type="region of interest" description="Disordered" evidence="3">
    <location>
        <begin position="736"/>
        <end position="763"/>
    </location>
</feature>
<sequence length="1046" mass="116011">MRRLLRHVLQLLALTTTIQGVKCLELSGQKLTNVTASSNSFAFYSGNTLVTTVSASALSQETSMLLQNNSLTSIPAIFFQVANNVTSINISNNPLTTLEAQSFVDFPYLQSISCTNTNVTVLVNGLVKDCPKLTAMSFKYGSIEKVETQALVNLPALNSLDLSYNQLEAVPSALFTVSSSWKALDFSHNDIMEVPAGIRNAVAEGYISLDYNSLVELQEGAFAGASEIQELRLASNAIFTVNSKVFSGMSALRKLNLSDNVISAIDEDAFAGVDGLEELRLDTNNLHRLTLSSVPTNLERLELQGNLMDLMPDFPDDFQATRLVYLNMSRNFLWSISTNDALTPYISLETLDFSNNRIVNFSGSVFDPIMSTIESMHFDSNLITSIPSTNFISLVKNLLTNITLLNNPGIGWSSDVDMRNDCPNGSVFEEANLSSSGSADDVLYGCIQCVAGTFHDNSTGTCVACSKVSSRAYSEEDGATVCLYCPYSSDLAADRTLCDDFECNILCWLTLSMGIAIPGVIFSSKFLLYLIMKSSKRTRKMDIKEQEAMNDWRMGLMMHQLAEPMSPSDSLLDDDIDDLASDKGEMPVRIYDLPEETKDLVLSTLRDYFQIRKEKAWRALPPDKQEATREWNDVEWETFHMHRILSRSYHGEIFLGDYCGTQVVVKRMMTLRFEVKELAETIKDVELLMSLHHPNVVMCLGTMWSDPEHLCVISEYVKGGDLAAVLEVDGIDRPNNSRMSASMLSPPRNESGSDASDPTTSQTAYGMSNTSLITRFQMALDICKALEYMHSKGVSHSDLRSRNVMVTELFRCKIGDARHHSHDDTHHATHILLVENSTGQNSESEEEGMNMEDVRFLQPDQKETGPTIPLVAPEVLHHNSRHLHADIYSVGILLLELWFHAYISFQNDRPNDEFEAWNRTKKLRLTIDGDDTESCTTGKEDAALPRTASALQKNKEHNAAMRHFMSKLRMLANVGGTDPEADESSFGTTPTSSAASLTVSLSSSSAIVDKLSGAIEDCLQSDPKRRPTAKKLVELFQFFLDEISAT</sequence>
<feature type="signal peptide" evidence="4">
    <location>
        <begin position="1"/>
        <end position="23"/>
    </location>
</feature>
<dbReference type="Gene3D" id="3.30.200.20">
    <property type="entry name" value="Phosphorylase Kinase, domain 1"/>
    <property type="match status" value="1"/>
</dbReference>
<reference evidence="6 7" key="1">
    <citation type="submission" date="2024-09" db="EMBL/GenBank/DDBJ databases">
        <title>Genome sequencing and assembly of Phytophthora oleae, isolate VK10A, causative agent of rot of olive drupes.</title>
        <authorList>
            <person name="Conti Taguali S."/>
            <person name="Riolo M."/>
            <person name="La Spada F."/>
            <person name="Cacciola S.O."/>
            <person name="Dionisio G."/>
        </authorList>
    </citation>
    <scope>NUCLEOTIDE SEQUENCE [LARGE SCALE GENOMIC DNA]</scope>
    <source>
        <strain evidence="6 7">VK10A</strain>
    </source>
</reference>
<dbReference type="Pfam" id="PF07714">
    <property type="entry name" value="PK_Tyr_Ser-Thr"/>
    <property type="match status" value="1"/>
</dbReference>
<dbReference type="InterPro" id="IPR011009">
    <property type="entry name" value="Kinase-like_dom_sf"/>
</dbReference>
<dbReference type="InterPro" id="IPR032675">
    <property type="entry name" value="LRR_dom_sf"/>
</dbReference>
<evidence type="ECO:0000313" key="6">
    <source>
        <dbReference type="EMBL" id="KAL3658535.1"/>
    </source>
</evidence>
<accession>A0ABD3EX89</accession>
<dbReference type="SUPFAM" id="SSF52058">
    <property type="entry name" value="L domain-like"/>
    <property type="match status" value="1"/>
</dbReference>
<keyword evidence="4" id="KW-0732">Signal</keyword>
<protein>
    <recommendedName>
        <fullName evidence="5">Protein kinase domain-containing protein</fullName>
    </recommendedName>
</protein>
<evidence type="ECO:0000256" key="1">
    <source>
        <dbReference type="ARBA" id="ARBA00022614"/>
    </source>
</evidence>
<dbReference type="Proteomes" id="UP001632037">
    <property type="component" value="Unassembled WGS sequence"/>
</dbReference>
<organism evidence="6 7">
    <name type="scientific">Phytophthora oleae</name>
    <dbReference type="NCBI Taxonomy" id="2107226"/>
    <lineage>
        <taxon>Eukaryota</taxon>
        <taxon>Sar</taxon>
        <taxon>Stramenopiles</taxon>
        <taxon>Oomycota</taxon>
        <taxon>Peronosporomycetes</taxon>
        <taxon>Peronosporales</taxon>
        <taxon>Peronosporaceae</taxon>
        <taxon>Phytophthora</taxon>
    </lineage>
</organism>
<evidence type="ECO:0000259" key="5">
    <source>
        <dbReference type="PROSITE" id="PS50011"/>
    </source>
</evidence>
<evidence type="ECO:0000256" key="4">
    <source>
        <dbReference type="SAM" id="SignalP"/>
    </source>
</evidence>
<gene>
    <name evidence="6" type="ORF">V7S43_016419</name>
</gene>
<feature type="chain" id="PRO_5044794061" description="Protein kinase domain-containing protein" evidence="4">
    <location>
        <begin position="24"/>
        <end position="1046"/>
    </location>
</feature>
<dbReference type="Gene3D" id="1.10.510.10">
    <property type="entry name" value="Transferase(Phosphotransferase) domain 1"/>
    <property type="match status" value="1"/>
</dbReference>
<dbReference type="InterPro" id="IPR000719">
    <property type="entry name" value="Prot_kinase_dom"/>
</dbReference>
<name>A0ABD3EX89_9STRA</name>
<dbReference type="InterPro" id="IPR001245">
    <property type="entry name" value="Ser-Thr/Tyr_kinase_cat_dom"/>
</dbReference>
<evidence type="ECO:0000256" key="2">
    <source>
        <dbReference type="ARBA" id="ARBA00022737"/>
    </source>
</evidence>
<dbReference type="Pfam" id="PF13855">
    <property type="entry name" value="LRR_8"/>
    <property type="match status" value="2"/>
</dbReference>
<dbReference type="PANTHER" id="PTHR24366">
    <property type="entry name" value="IG(IMMUNOGLOBULIN) AND LRR(LEUCINE RICH REPEAT) DOMAINS"/>
    <property type="match status" value="1"/>
</dbReference>
<keyword evidence="1" id="KW-0433">Leucine-rich repeat</keyword>
<dbReference type="InterPro" id="IPR008266">
    <property type="entry name" value="Tyr_kinase_AS"/>
</dbReference>
<proteinExistence type="predicted"/>
<dbReference type="PROSITE" id="PS50011">
    <property type="entry name" value="PROTEIN_KINASE_DOM"/>
    <property type="match status" value="1"/>
</dbReference>
<keyword evidence="2" id="KW-0677">Repeat</keyword>
<evidence type="ECO:0000256" key="3">
    <source>
        <dbReference type="SAM" id="MobiDB-lite"/>
    </source>
</evidence>
<dbReference type="Gene3D" id="3.80.10.10">
    <property type="entry name" value="Ribonuclease Inhibitor"/>
    <property type="match status" value="3"/>
</dbReference>
<keyword evidence="7" id="KW-1185">Reference proteome</keyword>
<dbReference type="SUPFAM" id="SSF56112">
    <property type="entry name" value="Protein kinase-like (PK-like)"/>
    <property type="match status" value="1"/>
</dbReference>